<sequence>MNPSKEMRTKDPNKTISTAQPTKLKGAYSREEKEWRAKQSIMRLHYIMCCQGRKPRRPGEDAYYGNDDVMSARKIRPFDDDKGPLVSVKPDPRVDSRASVFIANFHAARISESESQIFQQAAGKAA</sequence>
<dbReference type="PANTHER" id="PTHR33511">
    <property type="entry name" value="OS06G0632400 PROTEIN"/>
    <property type="match status" value="1"/>
</dbReference>
<dbReference type="AlphaFoldDB" id="A0A835K315"/>
<evidence type="ECO:0000313" key="3">
    <source>
        <dbReference type="Proteomes" id="UP000657918"/>
    </source>
</evidence>
<organism evidence="2 3">
    <name type="scientific">Salix dunnii</name>
    <dbReference type="NCBI Taxonomy" id="1413687"/>
    <lineage>
        <taxon>Eukaryota</taxon>
        <taxon>Viridiplantae</taxon>
        <taxon>Streptophyta</taxon>
        <taxon>Embryophyta</taxon>
        <taxon>Tracheophyta</taxon>
        <taxon>Spermatophyta</taxon>
        <taxon>Magnoliopsida</taxon>
        <taxon>eudicotyledons</taxon>
        <taxon>Gunneridae</taxon>
        <taxon>Pentapetalae</taxon>
        <taxon>rosids</taxon>
        <taxon>fabids</taxon>
        <taxon>Malpighiales</taxon>
        <taxon>Salicaceae</taxon>
        <taxon>Saliceae</taxon>
        <taxon>Salix</taxon>
    </lineage>
</organism>
<dbReference type="EMBL" id="JADGMS010000005">
    <property type="protein sequence ID" value="KAF9681444.1"/>
    <property type="molecule type" value="Genomic_DNA"/>
</dbReference>
<name>A0A835K315_9ROSI</name>
<feature type="compositionally biased region" description="Basic and acidic residues" evidence="1">
    <location>
        <begin position="1"/>
        <end position="13"/>
    </location>
</feature>
<protein>
    <submittedName>
        <fullName evidence="2">Uncharacterized protein</fullName>
    </submittedName>
</protein>
<reference evidence="2 3" key="1">
    <citation type="submission" date="2020-10" db="EMBL/GenBank/DDBJ databases">
        <title>Plant Genome Project.</title>
        <authorList>
            <person name="Zhang R.-G."/>
        </authorList>
    </citation>
    <scope>NUCLEOTIDE SEQUENCE [LARGE SCALE GENOMIC DNA]</scope>
    <source>
        <strain evidence="2">FAFU-HL-1</strain>
        <tissue evidence="2">Leaf</tissue>
    </source>
</reference>
<dbReference type="OrthoDB" id="838022at2759"/>
<gene>
    <name evidence="2" type="ORF">SADUNF_Sadunf05G0002100</name>
</gene>
<comment type="caution">
    <text evidence="2">The sequence shown here is derived from an EMBL/GenBank/DDBJ whole genome shotgun (WGS) entry which is preliminary data.</text>
</comment>
<evidence type="ECO:0000313" key="2">
    <source>
        <dbReference type="EMBL" id="KAF9681444.1"/>
    </source>
</evidence>
<dbReference type="Proteomes" id="UP000657918">
    <property type="component" value="Unassembled WGS sequence"/>
</dbReference>
<proteinExistence type="predicted"/>
<accession>A0A835K315</accession>
<keyword evidence="3" id="KW-1185">Reference proteome</keyword>
<feature type="region of interest" description="Disordered" evidence="1">
    <location>
        <begin position="1"/>
        <end position="31"/>
    </location>
</feature>
<evidence type="ECO:0000256" key="1">
    <source>
        <dbReference type="SAM" id="MobiDB-lite"/>
    </source>
</evidence>